<evidence type="ECO:0000256" key="5">
    <source>
        <dbReference type="ARBA" id="ARBA00023242"/>
    </source>
</evidence>
<evidence type="ECO:0000313" key="11">
    <source>
        <dbReference type="EMBL" id="AAB82458.1"/>
    </source>
</evidence>
<proteinExistence type="evidence at transcript level"/>
<dbReference type="GO" id="GO:0045944">
    <property type="term" value="P:positive regulation of transcription by RNA polymerase II"/>
    <property type="evidence" value="ECO:0007669"/>
    <property type="project" value="TreeGrafter"/>
</dbReference>
<evidence type="ECO:0000256" key="2">
    <source>
        <dbReference type="ARBA" id="ARBA00022473"/>
    </source>
</evidence>
<reference evidence="11" key="1">
    <citation type="journal article" date="1998" name="Dev. Genes Evol.">
        <title>Lox6, a leech Dfd ortholog, is expressed in the central nervous system and in peripheral sensory structures.</title>
        <authorList>
            <person name="Wong V.Y."/>
            <person name="Macagno E.R."/>
        </authorList>
    </citation>
    <scope>NUCLEOTIDE SEQUENCE</scope>
</reference>
<keyword evidence="4 6" id="KW-0371">Homeobox</keyword>
<dbReference type="EMBL" id="AF017253">
    <property type="protein sequence ID" value="AAB82458.1"/>
    <property type="molecule type" value="mRNA"/>
</dbReference>
<dbReference type="PROSITE" id="PS00032">
    <property type="entry name" value="ANTENNAPEDIA"/>
    <property type="match status" value="1"/>
</dbReference>
<dbReference type="PRINTS" id="PR00031">
    <property type="entry name" value="HTHREPRESSR"/>
</dbReference>
<keyword evidence="2" id="KW-0217">Developmental protein</keyword>
<gene>
    <name evidence="11" type="primary">Lox6</name>
</gene>
<dbReference type="GO" id="GO:0000978">
    <property type="term" value="F:RNA polymerase II cis-regulatory region sequence-specific DNA binding"/>
    <property type="evidence" value="ECO:0007669"/>
    <property type="project" value="TreeGrafter"/>
</dbReference>
<dbReference type="GO" id="GO:0005654">
    <property type="term" value="C:nucleoplasm"/>
    <property type="evidence" value="ECO:0007669"/>
    <property type="project" value="TreeGrafter"/>
</dbReference>
<dbReference type="PANTHER" id="PTHR45771">
    <property type="entry name" value="HOMEOTIC PROTEIN DEFORMED"/>
    <property type="match status" value="1"/>
</dbReference>
<name>O16807_HIRME</name>
<feature type="DNA-binding region" description="Homeobox" evidence="6">
    <location>
        <begin position="94"/>
        <end position="153"/>
    </location>
</feature>
<evidence type="ECO:0000256" key="9">
    <source>
        <dbReference type="SAM" id="MobiDB-lite"/>
    </source>
</evidence>
<evidence type="ECO:0000256" key="4">
    <source>
        <dbReference type="ARBA" id="ARBA00023155"/>
    </source>
</evidence>
<feature type="compositionally biased region" description="Polar residues" evidence="9">
    <location>
        <begin position="250"/>
        <end position="265"/>
    </location>
</feature>
<feature type="compositionally biased region" description="Low complexity" evidence="9">
    <location>
        <begin position="157"/>
        <end position="189"/>
    </location>
</feature>
<evidence type="ECO:0000259" key="10">
    <source>
        <dbReference type="PROSITE" id="PS50071"/>
    </source>
</evidence>
<dbReference type="PROSITE" id="PS00027">
    <property type="entry name" value="HOMEOBOX_1"/>
    <property type="match status" value="1"/>
</dbReference>
<dbReference type="SMART" id="SM00389">
    <property type="entry name" value="HOX"/>
    <property type="match status" value="1"/>
</dbReference>
<organism evidence="11">
    <name type="scientific">Hirudo medicinalis</name>
    <name type="common">Medicinal leech</name>
    <dbReference type="NCBI Taxonomy" id="6421"/>
    <lineage>
        <taxon>Eukaryota</taxon>
        <taxon>Metazoa</taxon>
        <taxon>Spiralia</taxon>
        <taxon>Lophotrochozoa</taxon>
        <taxon>Annelida</taxon>
        <taxon>Clitellata</taxon>
        <taxon>Hirudinea</taxon>
        <taxon>Hirudinida</taxon>
        <taxon>Hirudiniformes</taxon>
        <taxon>Hirudinidae</taxon>
        <taxon>Hirudo</taxon>
    </lineage>
</organism>
<dbReference type="PANTHER" id="PTHR45771:SF6">
    <property type="entry name" value="HOMEOTIC PROTEIN SEX COMBS REDUCED"/>
    <property type="match status" value="1"/>
</dbReference>
<keyword evidence="5 6" id="KW-0539">Nucleus</keyword>
<feature type="domain" description="Homeobox" evidence="10">
    <location>
        <begin position="92"/>
        <end position="152"/>
    </location>
</feature>
<dbReference type="GO" id="GO:0000981">
    <property type="term" value="F:DNA-binding transcription factor activity, RNA polymerase II-specific"/>
    <property type="evidence" value="ECO:0007669"/>
    <property type="project" value="InterPro"/>
</dbReference>
<dbReference type="InterPro" id="IPR009057">
    <property type="entry name" value="Homeodomain-like_sf"/>
</dbReference>
<dbReference type="InterPro" id="IPR001356">
    <property type="entry name" value="HD"/>
</dbReference>
<feature type="compositionally biased region" description="Acidic residues" evidence="9">
    <location>
        <begin position="197"/>
        <end position="224"/>
    </location>
</feature>
<evidence type="ECO:0000256" key="8">
    <source>
        <dbReference type="RuleBase" id="RU004442"/>
    </source>
</evidence>
<evidence type="ECO:0000256" key="3">
    <source>
        <dbReference type="ARBA" id="ARBA00023125"/>
    </source>
</evidence>
<dbReference type="GO" id="GO:0009952">
    <property type="term" value="P:anterior/posterior pattern specification"/>
    <property type="evidence" value="ECO:0007669"/>
    <property type="project" value="TreeGrafter"/>
</dbReference>
<comment type="subcellular location">
    <subcellularLocation>
        <location evidence="1 6 7">Nucleus</location>
    </subcellularLocation>
</comment>
<dbReference type="CDD" id="cd00086">
    <property type="entry name" value="homeodomain"/>
    <property type="match status" value="1"/>
</dbReference>
<dbReference type="PRINTS" id="PR00024">
    <property type="entry name" value="HOMEOBOX"/>
</dbReference>
<feature type="region of interest" description="Disordered" evidence="9">
    <location>
        <begin position="151"/>
        <end position="265"/>
    </location>
</feature>
<dbReference type="InterPro" id="IPR000047">
    <property type="entry name" value="HTH_motif"/>
</dbReference>
<feature type="non-terminal residue" evidence="11">
    <location>
        <position position="1"/>
    </location>
</feature>
<dbReference type="Pfam" id="PF00046">
    <property type="entry name" value="Homeodomain"/>
    <property type="match status" value="1"/>
</dbReference>
<protein>
    <submittedName>
        <fullName evidence="11">LOX6</fullName>
    </submittedName>
</protein>
<dbReference type="InterPro" id="IPR050609">
    <property type="entry name" value="Antp_homeobox_Deformed_sf"/>
</dbReference>
<dbReference type="SUPFAM" id="SSF46689">
    <property type="entry name" value="Homeodomain-like"/>
    <property type="match status" value="1"/>
</dbReference>
<dbReference type="InterPro" id="IPR017995">
    <property type="entry name" value="Homeobox_antennapedia"/>
</dbReference>
<dbReference type="PROSITE" id="PS50071">
    <property type="entry name" value="HOMEOBOX_2"/>
    <property type="match status" value="1"/>
</dbReference>
<dbReference type="AlphaFoldDB" id="O16807"/>
<dbReference type="Gene3D" id="1.10.10.60">
    <property type="entry name" value="Homeodomain-like"/>
    <property type="match status" value="1"/>
</dbReference>
<dbReference type="InterPro" id="IPR017970">
    <property type="entry name" value="Homeobox_CS"/>
</dbReference>
<evidence type="ECO:0000256" key="1">
    <source>
        <dbReference type="ARBA" id="ARBA00004123"/>
    </source>
</evidence>
<dbReference type="InterPro" id="IPR001827">
    <property type="entry name" value="Homeobox_Antennapedia_CS"/>
</dbReference>
<evidence type="ECO:0000256" key="7">
    <source>
        <dbReference type="RuleBase" id="RU000682"/>
    </source>
</evidence>
<keyword evidence="3 6" id="KW-0238">DNA-binding</keyword>
<dbReference type="InterPro" id="IPR020479">
    <property type="entry name" value="HD_metazoa"/>
</dbReference>
<evidence type="ECO:0000256" key="6">
    <source>
        <dbReference type="PROSITE-ProRule" id="PRU00108"/>
    </source>
</evidence>
<dbReference type="PRINTS" id="PR00025">
    <property type="entry name" value="ANTENNAPEDIA"/>
</dbReference>
<sequence length="265" mass="28893">GTSDDPSGLLFQANSRSILRSSNGDCLSGRKVVGTGSDKLLGSNGPAKSPIIFPWMKKMHTRSSGSSSSSGTISSGSTPANGSFFSDVTISAADKRARTSYSRYQTLELEKEFHFNRYLNGRRRIEIAHSLGLTERQIKIWFQNRRMKWKKDNRMPNSKSGKIGSSNSGSGTCGTGQTKQSSSSASSVGNVPTGEGSFDDFPESFEGEDYDVEEDEEDEDDDQEASGLEQKLRDENPNANEQRNGLMVPSDSNLRSSGYVSLQQI</sequence>
<accession>O16807</accession>
<comment type="similarity">
    <text evidence="8">Belongs to the Antp homeobox family.</text>
</comment>